<dbReference type="CDD" id="cd21411">
    <property type="entry name" value="NucC"/>
    <property type="match status" value="1"/>
</dbReference>
<dbReference type="RefSeq" id="WP_059137838.1">
    <property type="nucleotide sequence ID" value="NZ_LMAI01000012.1"/>
</dbReference>
<proteinExistence type="predicted"/>
<dbReference type="AlphaFoldDB" id="A0A124F2G0"/>
<dbReference type="Pfam" id="PF20247">
    <property type="entry name" value="DUF6602"/>
    <property type="match status" value="1"/>
</dbReference>
<reference evidence="2 3" key="1">
    <citation type="submission" date="2015-10" db="EMBL/GenBank/DDBJ databases">
        <title>Genome sequence of Chryseobacterium greenlandense.</title>
        <authorList>
            <person name="Newman J."/>
            <person name="Fischer K."/>
            <person name="Miller J."/>
        </authorList>
    </citation>
    <scope>NUCLEOTIDE SEQUENCE [LARGE SCALE GENOMIC DNA]</scope>
    <source>
        <strain evidence="2 3">UMB34</strain>
    </source>
</reference>
<evidence type="ECO:0000259" key="1">
    <source>
        <dbReference type="Pfam" id="PF20247"/>
    </source>
</evidence>
<protein>
    <recommendedName>
        <fullName evidence="1">DUF6602 domain-containing protein</fullName>
    </recommendedName>
</protein>
<dbReference type="Proteomes" id="UP000054388">
    <property type="component" value="Unassembled WGS sequence"/>
</dbReference>
<evidence type="ECO:0000313" key="3">
    <source>
        <dbReference type="Proteomes" id="UP000054388"/>
    </source>
</evidence>
<dbReference type="InterPro" id="IPR046537">
    <property type="entry name" value="DUF6602"/>
</dbReference>
<comment type="caution">
    <text evidence="2">The sequence shown here is derived from an EMBL/GenBank/DDBJ whole genome shotgun (WGS) entry which is preliminary data.</text>
</comment>
<accession>A0A124F2G0</accession>
<sequence length="277" mass="31603">MSKKIDLKMLFNGLQSQMISQLSTNREFINHPGSKGDSLENAWIEWLSKYLPNRYSVDKAIVIDHEGNTSHQIDIVIYDNWFTPFIFSQNGFHYIPAEGVYAVFEVKPDLKGTVDGKSYIEYAAEKIESVRVLKRTTTQMINSGAVVPARPLTKILGGILTSTNTIKQTSTIEKHLKAQTGFKTIDFGCIADYGSFSIDYDGEEDISLRNEIDFEKRYHDYYNSRTFKELTFSKPENSLVTFFMQLTRYLQQAIGTVPAINLQTYLDKIGEEIDPTI</sequence>
<organism evidence="2 3">
    <name type="scientific">Chryseobacterium aquaticum subsp. greenlandense</name>
    <dbReference type="NCBI Taxonomy" id="345663"/>
    <lineage>
        <taxon>Bacteria</taxon>
        <taxon>Pseudomonadati</taxon>
        <taxon>Bacteroidota</taxon>
        <taxon>Flavobacteriia</taxon>
        <taxon>Flavobacteriales</taxon>
        <taxon>Weeksellaceae</taxon>
        <taxon>Chryseobacterium group</taxon>
        <taxon>Chryseobacterium</taxon>
    </lineage>
</organism>
<name>A0A124F2G0_9FLAO</name>
<dbReference type="EMBL" id="LMAI01000012">
    <property type="protein sequence ID" value="KUJ54641.1"/>
    <property type="molecule type" value="Genomic_DNA"/>
</dbReference>
<evidence type="ECO:0000313" key="2">
    <source>
        <dbReference type="EMBL" id="KUJ54641.1"/>
    </source>
</evidence>
<feature type="domain" description="DUF6602" evidence="1">
    <location>
        <begin position="24"/>
        <end position="132"/>
    </location>
</feature>
<gene>
    <name evidence="2" type="ORF">AR686_17170</name>
</gene>